<comment type="caution">
    <text evidence="1">The sequence shown here is derived from an EMBL/GenBank/DDBJ whole genome shotgun (WGS) entry which is preliminary data.</text>
</comment>
<dbReference type="RefSeq" id="WP_146436552.1">
    <property type="nucleotide sequence ID" value="NZ_SJPF01000007.1"/>
</dbReference>
<organism evidence="1 2">
    <name type="scientific">Blastopirellula retiformator</name>
    <dbReference type="NCBI Taxonomy" id="2527970"/>
    <lineage>
        <taxon>Bacteria</taxon>
        <taxon>Pseudomonadati</taxon>
        <taxon>Planctomycetota</taxon>
        <taxon>Planctomycetia</taxon>
        <taxon>Pirellulales</taxon>
        <taxon>Pirellulaceae</taxon>
        <taxon>Blastopirellula</taxon>
    </lineage>
</organism>
<sequence length="76" mass="8587">MLTDHQNTVRDVVKYDSLADTTTVVNHIAYNAFGEMTSESNSSLDTLDLYYTARYTDDATGPKVQRNGVRHLREFG</sequence>
<accession>A0A5C5UW31</accession>
<evidence type="ECO:0000313" key="2">
    <source>
        <dbReference type="Proteomes" id="UP000318878"/>
    </source>
</evidence>
<reference evidence="1 2" key="1">
    <citation type="submission" date="2019-02" db="EMBL/GenBank/DDBJ databases">
        <title>Deep-cultivation of Planctomycetes and their phenomic and genomic characterization uncovers novel biology.</title>
        <authorList>
            <person name="Wiegand S."/>
            <person name="Jogler M."/>
            <person name="Boedeker C."/>
            <person name="Pinto D."/>
            <person name="Vollmers J."/>
            <person name="Rivas-Marin E."/>
            <person name="Kohn T."/>
            <person name="Peeters S.H."/>
            <person name="Heuer A."/>
            <person name="Rast P."/>
            <person name="Oberbeckmann S."/>
            <person name="Bunk B."/>
            <person name="Jeske O."/>
            <person name="Meyerdierks A."/>
            <person name="Storesund J.E."/>
            <person name="Kallscheuer N."/>
            <person name="Luecker S."/>
            <person name="Lage O.M."/>
            <person name="Pohl T."/>
            <person name="Merkel B.J."/>
            <person name="Hornburger P."/>
            <person name="Mueller R.-W."/>
            <person name="Bruemmer F."/>
            <person name="Labrenz M."/>
            <person name="Spormann A.M."/>
            <person name="Op Den Camp H."/>
            <person name="Overmann J."/>
            <person name="Amann R."/>
            <person name="Jetten M.S.M."/>
            <person name="Mascher T."/>
            <person name="Medema M.H."/>
            <person name="Devos D.P."/>
            <person name="Kaster A.-K."/>
            <person name="Ovreas L."/>
            <person name="Rohde M."/>
            <person name="Galperin M.Y."/>
            <person name="Jogler C."/>
        </authorList>
    </citation>
    <scope>NUCLEOTIDE SEQUENCE [LARGE SCALE GENOMIC DNA]</scope>
    <source>
        <strain evidence="1 2">Enr8</strain>
    </source>
</reference>
<protein>
    <recommendedName>
        <fullName evidence="3">RHS Repeat protein</fullName>
    </recommendedName>
</protein>
<keyword evidence="2" id="KW-1185">Reference proteome</keyword>
<dbReference type="AlphaFoldDB" id="A0A5C5UW31"/>
<dbReference type="EMBL" id="SJPF01000007">
    <property type="protein sequence ID" value="TWT29632.1"/>
    <property type="molecule type" value="Genomic_DNA"/>
</dbReference>
<proteinExistence type="predicted"/>
<gene>
    <name evidence="1" type="ORF">Enr8_48200</name>
</gene>
<name>A0A5C5UW31_9BACT</name>
<dbReference type="Proteomes" id="UP000318878">
    <property type="component" value="Unassembled WGS sequence"/>
</dbReference>
<dbReference type="Gene3D" id="2.180.10.10">
    <property type="entry name" value="RHS repeat-associated core"/>
    <property type="match status" value="1"/>
</dbReference>
<dbReference type="OrthoDB" id="9924657at2"/>
<evidence type="ECO:0000313" key="1">
    <source>
        <dbReference type="EMBL" id="TWT29632.1"/>
    </source>
</evidence>
<evidence type="ECO:0008006" key="3">
    <source>
        <dbReference type="Google" id="ProtNLM"/>
    </source>
</evidence>